<evidence type="ECO:0000256" key="11">
    <source>
        <dbReference type="ARBA" id="ARBA00038905"/>
    </source>
</evidence>
<comment type="similarity">
    <text evidence="2">Belongs to the Nudix hydrolase family.</text>
</comment>
<dbReference type="InterPro" id="IPR020476">
    <property type="entry name" value="Nudix_hydrolase"/>
</dbReference>
<proteinExistence type="inferred from homology"/>
<evidence type="ECO:0000256" key="2">
    <source>
        <dbReference type="ARBA" id="ARBA00005582"/>
    </source>
</evidence>
<keyword evidence="8" id="KW-0460">Magnesium</keyword>
<dbReference type="GO" id="GO:0006260">
    <property type="term" value="P:DNA replication"/>
    <property type="evidence" value="ECO:0007669"/>
    <property type="project" value="UniProtKB-KW"/>
</dbReference>
<dbReference type="GO" id="GO:0008413">
    <property type="term" value="F:8-oxo-7,8-dihydroguanosine triphosphate pyrophosphatase activity"/>
    <property type="evidence" value="ECO:0007669"/>
    <property type="project" value="TreeGrafter"/>
</dbReference>
<keyword evidence="7 13" id="KW-0378">Hydrolase</keyword>
<evidence type="ECO:0000313" key="13">
    <source>
        <dbReference type="EMBL" id="RGQ41848.1"/>
    </source>
</evidence>
<evidence type="ECO:0000256" key="7">
    <source>
        <dbReference type="ARBA" id="ARBA00022801"/>
    </source>
</evidence>
<comment type="cofactor">
    <cofactor evidence="1">
        <name>Mg(2+)</name>
        <dbReference type="ChEBI" id="CHEBI:18420"/>
    </cofactor>
</comment>
<dbReference type="EMBL" id="QRTC01000015">
    <property type="protein sequence ID" value="RGQ41848.1"/>
    <property type="molecule type" value="Genomic_DNA"/>
</dbReference>
<keyword evidence="5" id="KW-0479">Metal-binding</keyword>
<protein>
    <recommendedName>
        <fullName evidence="11">8-oxo-dGTP diphosphatase</fullName>
        <ecNumber evidence="11">3.6.1.55</ecNumber>
    </recommendedName>
</protein>
<dbReference type="GO" id="GO:0006281">
    <property type="term" value="P:DNA repair"/>
    <property type="evidence" value="ECO:0007669"/>
    <property type="project" value="UniProtKB-KW"/>
</dbReference>
<keyword evidence="4" id="KW-0235">DNA replication</keyword>
<evidence type="ECO:0000259" key="12">
    <source>
        <dbReference type="PROSITE" id="PS51462"/>
    </source>
</evidence>
<organism evidence="13 14">
    <name type="scientific">[Clostridium] leptum</name>
    <dbReference type="NCBI Taxonomy" id="1535"/>
    <lineage>
        <taxon>Bacteria</taxon>
        <taxon>Bacillati</taxon>
        <taxon>Bacillota</taxon>
        <taxon>Clostridia</taxon>
        <taxon>Eubacteriales</taxon>
        <taxon>Oscillospiraceae</taxon>
        <taxon>Oscillospiraceae incertae sedis</taxon>
    </lineage>
</organism>
<dbReference type="GO" id="GO:0044715">
    <property type="term" value="F:8-oxo-dGDP phosphatase activity"/>
    <property type="evidence" value="ECO:0007669"/>
    <property type="project" value="TreeGrafter"/>
</dbReference>
<feature type="domain" description="Nudix hydrolase" evidence="12">
    <location>
        <begin position="1"/>
        <end position="125"/>
    </location>
</feature>
<evidence type="ECO:0000256" key="6">
    <source>
        <dbReference type="ARBA" id="ARBA00022763"/>
    </source>
</evidence>
<dbReference type="PROSITE" id="PS51462">
    <property type="entry name" value="NUDIX"/>
    <property type="match status" value="1"/>
</dbReference>
<evidence type="ECO:0000313" key="14">
    <source>
        <dbReference type="Proteomes" id="UP000284751"/>
    </source>
</evidence>
<comment type="catalytic activity">
    <reaction evidence="10">
        <text>8-oxo-dGTP + H2O = 8-oxo-dGMP + diphosphate + H(+)</text>
        <dbReference type="Rhea" id="RHEA:31575"/>
        <dbReference type="ChEBI" id="CHEBI:15377"/>
        <dbReference type="ChEBI" id="CHEBI:15378"/>
        <dbReference type="ChEBI" id="CHEBI:33019"/>
        <dbReference type="ChEBI" id="CHEBI:63224"/>
        <dbReference type="ChEBI" id="CHEBI:77896"/>
        <dbReference type="EC" id="3.6.1.55"/>
    </reaction>
</comment>
<dbReference type="PANTHER" id="PTHR47707">
    <property type="entry name" value="8-OXO-DGTP DIPHOSPHATASE"/>
    <property type="match status" value="1"/>
</dbReference>
<dbReference type="InterPro" id="IPR000086">
    <property type="entry name" value="NUDIX_hydrolase_dom"/>
</dbReference>
<evidence type="ECO:0000256" key="1">
    <source>
        <dbReference type="ARBA" id="ARBA00001946"/>
    </source>
</evidence>
<keyword evidence="6" id="KW-0227">DNA damage</keyword>
<dbReference type="GO" id="GO:0046872">
    <property type="term" value="F:metal ion binding"/>
    <property type="evidence" value="ECO:0007669"/>
    <property type="project" value="UniProtKB-KW"/>
</dbReference>
<accession>A0A412AY77</accession>
<name>A0A412AY77_9FIRM</name>
<dbReference type="CDD" id="cd03425">
    <property type="entry name" value="NUDIX_MutT_NudA_like"/>
    <property type="match status" value="1"/>
</dbReference>
<dbReference type="InterPro" id="IPR015797">
    <property type="entry name" value="NUDIX_hydrolase-like_dom_sf"/>
</dbReference>
<gene>
    <name evidence="13" type="ORF">DWY99_05515</name>
</gene>
<reference evidence="13 14" key="1">
    <citation type="submission" date="2018-08" db="EMBL/GenBank/DDBJ databases">
        <title>A genome reference for cultivated species of the human gut microbiota.</title>
        <authorList>
            <person name="Zou Y."/>
            <person name="Xue W."/>
            <person name="Luo G."/>
        </authorList>
    </citation>
    <scope>NUCLEOTIDE SEQUENCE [LARGE SCALE GENOMIC DNA]</scope>
    <source>
        <strain evidence="13 14">AF28-26</strain>
    </source>
</reference>
<dbReference type="GO" id="GO:0035539">
    <property type="term" value="F:8-oxo-7,8-dihydrodeoxyguanosine triphosphate pyrophosphatase activity"/>
    <property type="evidence" value="ECO:0007669"/>
    <property type="project" value="UniProtKB-EC"/>
</dbReference>
<evidence type="ECO:0000256" key="10">
    <source>
        <dbReference type="ARBA" id="ARBA00035861"/>
    </source>
</evidence>
<dbReference type="EC" id="3.6.1.55" evidence="11"/>
<dbReference type="Pfam" id="PF00293">
    <property type="entry name" value="NUDIX"/>
    <property type="match status" value="1"/>
</dbReference>
<evidence type="ECO:0000256" key="8">
    <source>
        <dbReference type="ARBA" id="ARBA00022842"/>
    </source>
</evidence>
<dbReference type="SUPFAM" id="SSF55811">
    <property type="entry name" value="Nudix"/>
    <property type="match status" value="1"/>
</dbReference>
<dbReference type="InterPro" id="IPR047127">
    <property type="entry name" value="MutT-like"/>
</dbReference>
<evidence type="ECO:0000256" key="5">
    <source>
        <dbReference type="ARBA" id="ARBA00022723"/>
    </source>
</evidence>
<dbReference type="Proteomes" id="UP000284751">
    <property type="component" value="Unassembled WGS sequence"/>
</dbReference>
<dbReference type="AlphaFoldDB" id="A0A412AY77"/>
<dbReference type="PANTHER" id="PTHR47707:SF1">
    <property type="entry name" value="NUDIX HYDROLASE FAMILY PROTEIN"/>
    <property type="match status" value="1"/>
</dbReference>
<comment type="caution">
    <text evidence="13">The sequence shown here is derived from an EMBL/GenBank/DDBJ whole genome shotgun (WGS) entry which is preliminary data.</text>
</comment>
<sequence>MKRIAAAILRRNDKILICRRGPGGSCGYLWEFPGGKIEPGETGEDCAVRECREELGVKIQLQGLREETAYEYPDGPYGFAFYDGVIISGEPEKRVHLEIRWVSPEELTDFSFCPADRPMAERLSRPL</sequence>
<evidence type="ECO:0000256" key="3">
    <source>
        <dbReference type="ARBA" id="ARBA00022457"/>
    </source>
</evidence>
<dbReference type="GO" id="GO:0044716">
    <property type="term" value="F:8-oxo-GDP phosphatase activity"/>
    <property type="evidence" value="ECO:0007669"/>
    <property type="project" value="TreeGrafter"/>
</dbReference>
<keyword evidence="9" id="KW-0234">DNA repair</keyword>
<evidence type="ECO:0000256" key="9">
    <source>
        <dbReference type="ARBA" id="ARBA00023204"/>
    </source>
</evidence>
<keyword evidence="3" id="KW-0515">Mutator protein</keyword>
<dbReference type="Gene3D" id="3.90.79.10">
    <property type="entry name" value="Nucleoside Triphosphate Pyrophosphohydrolase"/>
    <property type="match status" value="1"/>
</dbReference>
<dbReference type="PRINTS" id="PR00502">
    <property type="entry name" value="NUDIXFAMILY"/>
</dbReference>
<evidence type="ECO:0000256" key="4">
    <source>
        <dbReference type="ARBA" id="ARBA00022705"/>
    </source>
</evidence>